<evidence type="ECO:0000256" key="7">
    <source>
        <dbReference type="ARBA" id="ARBA00023235"/>
    </source>
</evidence>
<name>A0ABT8MD91_9EURY</name>
<evidence type="ECO:0000256" key="4">
    <source>
        <dbReference type="ARBA" id="ARBA00022605"/>
    </source>
</evidence>
<reference evidence="10" key="1">
    <citation type="submission" date="2019-05" db="EMBL/GenBank/DDBJ databases">
        <title>Methanoculleus sp. FWC-SCC1, a methanogenic archaeon isolated from deep marine cold seep.</title>
        <authorList>
            <person name="Chen Y.-W."/>
            <person name="Chen S.-C."/>
            <person name="Teng N.-H."/>
            <person name="Lai M.-C."/>
        </authorList>
    </citation>
    <scope>NUCLEOTIDE SEQUENCE</scope>
    <source>
        <strain evidence="10">FWC-SCC1</strain>
    </source>
</reference>
<organism evidence="10 11">
    <name type="scientific">Methanoculleus frigidifontis</name>
    <dbReference type="NCBI Taxonomy" id="2584085"/>
    <lineage>
        <taxon>Archaea</taxon>
        <taxon>Methanobacteriati</taxon>
        <taxon>Methanobacteriota</taxon>
        <taxon>Stenosarchaea group</taxon>
        <taxon>Methanomicrobia</taxon>
        <taxon>Methanomicrobiales</taxon>
        <taxon>Methanomicrobiaceae</taxon>
        <taxon>Methanoculleus</taxon>
    </lineage>
</organism>
<evidence type="ECO:0000256" key="1">
    <source>
        <dbReference type="ARBA" id="ARBA00001164"/>
    </source>
</evidence>
<proteinExistence type="inferred from homology"/>
<comment type="pathway">
    <text evidence="2 8">Amino-acid biosynthesis; L-tryptophan biosynthesis; L-tryptophan from chorismate: step 3/5.</text>
</comment>
<evidence type="ECO:0000256" key="3">
    <source>
        <dbReference type="ARBA" id="ARBA00007571"/>
    </source>
</evidence>
<feature type="domain" description="N-(5'phosphoribosyl) anthranilate isomerase (PRAI)" evidence="9">
    <location>
        <begin position="3"/>
        <end position="184"/>
    </location>
</feature>
<evidence type="ECO:0000256" key="8">
    <source>
        <dbReference type="HAMAP-Rule" id="MF_00135"/>
    </source>
</evidence>
<dbReference type="PANTHER" id="PTHR42894:SF1">
    <property type="entry name" value="N-(5'-PHOSPHORIBOSYL)ANTHRANILATE ISOMERASE"/>
    <property type="match status" value="1"/>
</dbReference>
<keyword evidence="4 8" id="KW-0028">Amino-acid biosynthesis</keyword>
<dbReference type="GO" id="GO:0016853">
    <property type="term" value="F:isomerase activity"/>
    <property type="evidence" value="ECO:0007669"/>
    <property type="project" value="UniProtKB-KW"/>
</dbReference>
<keyword evidence="11" id="KW-1185">Reference proteome</keyword>
<accession>A0ABT8MD91</accession>
<evidence type="ECO:0000313" key="11">
    <source>
        <dbReference type="Proteomes" id="UP001168338"/>
    </source>
</evidence>
<comment type="catalytic activity">
    <reaction evidence="1 8">
        <text>N-(5-phospho-beta-D-ribosyl)anthranilate = 1-(2-carboxyphenylamino)-1-deoxy-D-ribulose 5-phosphate</text>
        <dbReference type="Rhea" id="RHEA:21540"/>
        <dbReference type="ChEBI" id="CHEBI:18277"/>
        <dbReference type="ChEBI" id="CHEBI:58613"/>
        <dbReference type="EC" id="5.3.1.24"/>
    </reaction>
</comment>
<dbReference type="InterPro" id="IPR044643">
    <property type="entry name" value="TrpF_fam"/>
</dbReference>
<evidence type="ECO:0000256" key="6">
    <source>
        <dbReference type="ARBA" id="ARBA00023141"/>
    </source>
</evidence>
<protein>
    <recommendedName>
        <fullName evidence="8">N-(5'-phosphoribosyl)anthranilate isomerase</fullName>
        <shortName evidence="8">PRAI</shortName>
        <ecNumber evidence="8">5.3.1.24</ecNumber>
    </recommendedName>
</protein>
<dbReference type="Pfam" id="PF00697">
    <property type="entry name" value="PRAI"/>
    <property type="match status" value="1"/>
</dbReference>
<dbReference type="InterPro" id="IPR001240">
    <property type="entry name" value="PRAI_dom"/>
</dbReference>
<dbReference type="RefSeq" id="WP_301665097.1">
    <property type="nucleotide sequence ID" value="NZ_VCYH01000011.1"/>
</dbReference>
<keyword evidence="5 8" id="KW-0822">Tryptophan biosynthesis</keyword>
<evidence type="ECO:0000256" key="2">
    <source>
        <dbReference type="ARBA" id="ARBA00004664"/>
    </source>
</evidence>
<dbReference type="SUPFAM" id="SSF51366">
    <property type="entry name" value="Ribulose-phoshate binding barrel"/>
    <property type="match status" value="1"/>
</dbReference>
<evidence type="ECO:0000256" key="5">
    <source>
        <dbReference type="ARBA" id="ARBA00022822"/>
    </source>
</evidence>
<dbReference type="EMBL" id="VCYH01000011">
    <property type="protein sequence ID" value="MDN7025898.1"/>
    <property type="molecule type" value="Genomic_DNA"/>
</dbReference>
<evidence type="ECO:0000313" key="10">
    <source>
        <dbReference type="EMBL" id="MDN7025898.1"/>
    </source>
</evidence>
<keyword evidence="7 8" id="KW-0413">Isomerase</keyword>
<comment type="caution">
    <text evidence="10">The sequence shown here is derived from an EMBL/GenBank/DDBJ whole genome shotgun (WGS) entry which is preliminary data.</text>
</comment>
<dbReference type="PANTHER" id="PTHR42894">
    <property type="entry name" value="N-(5'-PHOSPHORIBOSYL)ANTHRANILATE ISOMERASE"/>
    <property type="match status" value="1"/>
</dbReference>
<dbReference type="CDD" id="cd00405">
    <property type="entry name" value="PRAI"/>
    <property type="match status" value="1"/>
</dbReference>
<gene>
    <name evidence="8" type="primary">trpF</name>
    <name evidence="10" type="ORF">FGU65_13570</name>
</gene>
<dbReference type="InterPro" id="IPR011060">
    <property type="entry name" value="RibuloseP-bd_barrel"/>
</dbReference>
<dbReference type="Gene3D" id="3.20.20.70">
    <property type="entry name" value="Aldolase class I"/>
    <property type="match status" value="1"/>
</dbReference>
<comment type="similarity">
    <text evidence="3 8">Belongs to the TrpF family.</text>
</comment>
<dbReference type="InterPro" id="IPR013785">
    <property type="entry name" value="Aldolase_TIM"/>
</dbReference>
<dbReference type="HAMAP" id="MF_00135">
    <property type="entry name" value="PRAI"/>
    <property type="match status" value="1"/>
</dbReference>
<dbReference type="Proteomes" id="UP001168338">
    <property type="component" value="Unassembled WGS sequence"/>
</dbReference>
<keyword evidence="6 8" id="KW-0057">Aromatic amino acid biosynthesis</keyword>
<dbReference type="EC" id="5.3.1.24" evidence="8"/>
<sequence>MFVKICGMTTPGDATFAVNSGADAVGMVVCSESLREIPLERAAEIIAAVGSRAATVCVTHTSSRDELTAILALQPTAVQISHDFSFPDERAVRVIRVLEPGDPPRADCDAVIVDASRGTGRRYDGEYARRIVRDSPVPVYLAGGLTPENVGEAIREVRPYAVDVCSGLEAAPGIKDRRKVVSFLRACRI</sequence>
<evidence type="ECO:0000259" key="9">
    <source>
        <dbReference type="Pfam" id="PF00697"/>
    </source>
</evidence>